<dbReference type="RefSeq" id="WP_009140420.1">
    <property type="nucleotide sequence ID" value="NZ_JH126467.1"/>
</dbReference>
<evidence type="ECO:0008006" key="3">
    <source>
        <dbReference type="Google" id="ProtNLM"/>
    </source>
</evidence>
<gene>
    <name evidence="1" type="ORF">HMPREF9452_00384</name>
</gene>
<dbReference type="Proteomes" id="UP000004830">
    <property type="component" value="Unassembled WGS sequence"/>
</dbReference>
<keyword evidence="2" id="KW-1185">Reference proteome</keyword>
<protein>
    <recommendedName>
        <fullName evidence="3">Phage late control D protein</fullName>
    </recommendedName>
</protein>
<dbReference type="AlphaFoldDB" id="G1WGC1"/>
<dbReference type="OrthoDB" id="9815473at2"/>
<comment type="caution">
    <text evidence="1">The sequence shown here is derived from an EMBL/GenBank/DDBJ whole genome shotgun (WGS) entry which is preliminary data.</text>
</comment>
<dbReference type="SUPFAM" id="SSF69279">
    <property type="entry name" value="Phage tail proteins"/>
    <property type="match status" value="1"/>
</dbReference>
<dbReference type="HOGENOM" id="CLU_050639_1_0_11"/>
<name>G1WGC1_9ACTN</name>
<dbReference type="PATRIC" id="fig|742742.3.peg.369"/>
<dbReference type="eggNOG" id="COG3500">
    <property type="taxonomic scope" value="Bacteria"/>
</dbReference>
<dbReference type="GeneID" id="62758171"/>
<evidence type="ECO:0000313" key="1">
    <source>
        <dbReference type="EMBL" id="EGX67372.1"/>
    </source>
</evidence>
<organism evidence="1 2">
    <name type="scientific">Collinsella tanakaei YIT 12063</name>
    <dbReference type="NCBI Taxonomy" id="742742"/>
    <lineage>
        <taxon>Bacteria</taxon>
        <taxon>Bacillati</taxon>
        <taxon>Actinomycetota</taxon>
        <taxon>Coriobacteriia</taxon>
        <taxon>Coriobacteriales</taxon>
        <taxon>Coriobacteriaceae</taxon>
        <taxon>Collinsella</taxon>
    </lineage>
</organism>
<dbReference type="EMBL" id="ADLS01000006">
    <property type="protein sequence ID" value="EGX67372.1"/>
    <property type="molecule type" value="Genomic_DNA"/>
</dbReference>
<accession>G1WGC1</accession>
<dbReference type="STRING" id="742742.HMPREF9452_00384"/>
<reference evidence="1 2" key="1">
    <citation type="submission" date="2011-06" db="EMBL/GenBank/DDBJ databases">
        <title>The Genome Sequence of Collinsella tanakaei YIT 12063.</title>
        <authorList>
            <consortium name="The Broad Institute Genome Sequencing Platform"/>
            <person name="Earl A."/>
            <person name="Ward D."/>
            <person name="Feldgarden M."/>
            <person name="Gevers D."/>
            <person name="Morotomi M."/>
            <person name="Young S.K."/>
            <person name="Zeng Q."/>
            <person name="Gargeya S."/>
            <person name="Fitzgerald M."/>
            <person name="Haas B."/>
            <person name="Abouelleil A."/>
            <person name="Alvarado L."/>
            <person name="Arachchi H.M."/>
            <person name="Berlin A."/>
            <person name="Brown A."/>
            <person name="Chapman S.B."/>
            <person name="Chen Z."/>
            <person name="Dunbar C."/>
            <person name="Freedman E."/>
            <person name="Gearin G."/>
            <person name="Gellesch M."/>
            <person name="Goldberg J."/>
            <person name="Griggs A."/>
            <person name="Gujja S."/>
            <person name="Heiman D."/>
            <person name="Howarth C."/>
            <person name="Larson L."/>
            <person name="Lui A."/>
            <person name="MacDonald P.J.P."/>
            <person name="Mehta T."/>
            <person name="Montmayeur A."/>
            <person name="Murphy C."/>
            <person name="Neiman D."/>
            <person name="Pearson M."/>
            <person name="Priest M."/>
            <person name="Roberts A."/>
            <person name="Saif S."/>
            <person name="Shea T."/>
            <person name="Shenoy N."/>
            <person name="Sisk P."/>
            <person name="Stolte C."/>
            <person name="Sykes S."/>
            <person name="Wortman J."/>
            <person name="Nusbaum C."/>
            <person name="Birren B."/>
        </authorList>
    </citation>
    <scope>NUCLEOTIDE SEQUENCE [LARGE SCALE GENOMIC DNA]</scope>
    <source>
        <strain evidence="1 2">YIT 12063</strain>
    </source>
</reference>
<sequence length="304" mass="34313">MQVIYEGVDIYPEISVGRCWHDMRAYGAMDSLQVDFGDINGTWDKWNPKAGDTIEIKDGAARTGKMYIAHVTPKSSQMQVTAYPAPQSMRERRNRSWQRVRLLQLVSEIARTNGMEWESYGLDNPEYAYVEQDNESDLAFLNRRLTLESAALIIFDGKLIAYSAPWMESQESNGEVEIRAGLDYTFRDDSNLAYGSCTVTDGSTTSTFTVGQGKSLNRVIQGRISNVAEASRFAKGLLREANRDAVEMTIRTDSMLRQYAAGSVLTLHADKAASWDGKAFVKAMRHDYYDSRCKIWLTKPLEGY</sequence>
<evidence type="ECO:0000313" key="2">
    <source>
        <dbReference type="Proteomes" id="UP000004830"/>
    </source>
</evidence>
<proteinExistence type="predicted"/>